<organism evidence="7">
    <name type="scientific">Sesamum radiatum</name>
    <name type="common">Black benniseed</name>
    <dbReference type="NCBI Taxonomy" id="300843"/>
    <lineage>
        <taxon>Eukaryota</taxon>
        <taxon>Viridiplantae</taxon>
        <taxon>Streptophyta</taxon>
        <taxon>Embryophyta</taxon>
        <taxon>Tracheophyta</taxon>
        <taxon>Spermatophyta</taxon>
        <taxon>Magnoliopsida</taxon>
        <taxon>eudicotyledons</taxon>
        <taxon>Gunneridae</taxon>
        <taxon>Pentapetalae</taxon>
        <taxon>asterids</taxon>
        <taxon>lamiids</taxon>
        <taxon>Lamiales</taxon>
        <taxon>Pedaliaceae</taxon>
        <taxon>Sesamum</taxon>
    </lineage>
</organism>
<feature type="transmembrane region" description="Helical" evidence="6">
    <location>
        <begin position="93"/>
        <end position="118"/>
    </location>
</feature>
<accession>A0AAW2W787</accession>
<dbReference type="AlphaFoldDB" id="A0AAW2W787"/>
<evidence type="ECO:0000313" key="7">
    <source>
        <dbReference type="EMBL" id="KAL0437135.1"/>
    </source>
</evidence>
<sequence>MEEDSPLPSNNVRALVSFYSSYFHNRLRTFLPLSLTSEDGWLSRIANFYGSSKRRRRKTCLPLPLPSAAAAASLDRSPAAMLELDQILRANEINFAILAALPAFFLSLILAMLVRAWFKQDTRAEGRERVARIQRRLLLVEIERAIMQFQSCKDQGLENDAQCMYGLVLCFLDSLYTVVEGHAKATGEWICLRQDIIDLAKPGLQTEHKLRVAWRMERVYECLLPSSKRH</sequence>
<dbReference type="InterPro" id="IPR013946">
    <property type="entry name" value="NCA2-like"/>
</dbReference>
<keyword evidence="3 6" id="KW-1133">Transmembrane helix</keyword>
<keyword evidence="4" id="KW-0496">Mitochondrion</keyword>
<reference evidence="7" key="2">
    <citation type="journal article" date="2024" name="Plant">
        <title>Genomic evolution and insights into agronomic trait innovations of Sesamum species.</title>
        <authorList>
            <person name="Miao H."/>
            <person name="Wang L."/>
            <person name="Qu L."/>
            <person name="Liu H."/>
            <person name="Sun Y."/>
            <person name="Le M."/>
            <person name="Wang Q."/>
            <person name="Wei S."/>
            <person name="Zheng Y."/>
            <person name="Lin W."/>
            <person name="Duan Y."/>
            <person name="Cao H."/>
            <person name="Xiong S."/>
            <person name="Wang X."/>
            <person name="Wei L."/>
            <person name="Li C."/>
            <person name="Ma Q."/>
            <person name="Ju M."/>
            <person name="Zhao R."/>
            <person name="Li G."/>
            <person name="Mu C."/>
            <person name="Tian Q."/>
            <person name="Mei H."/>
            <person name="Zhang T."/>
            <person name="Gao T."/>
            <person name="Zhang H."/>
        </authorList>
    </citation>
    <scope>NUCLEOTIDE SEQUENCE</scope>
    <source>
        <strain evidence="7">G02</strain>
    </source>
</reference>
<dbReference type="PANTHER" id="PTHR28234:SF1">
    <property type="entry name" value="NUCLEAR CONTROL OF ATPASE PROTEIN 2"/>
    <property type="match status" value="1"/>
</dbReference>
<dbReference type="GO" id="GO:0005741">
    <property type="term" value="C:mitochondrial outer membrane"/>
    <property type="evidence" value="ECO:0007669"/>
    <property type="project" value="TreeGrafter"/>
</dbReference>
<gene>
    <name evidence="7" type="ORF">Sradi_0421400</name>
</gene>
<reference evidence="7" key="1">
    <citation type="submission" date="2020-06" db="EMBL/GenBank/DDBJ databases">
        <authorList>
            <person name="Li T."/>
            <person name="Hu X."/>
            <person name="Zhang T."/>
            <person name="Song X."/>
            <person name="Zhang H."/>
            <person name="Dai N."/>
            <person name="Sheng W."/>
            <person name="Hou X."/>
            <person name="Wei L."/>
        </authorList>
    </citation>
    <scope>NUCLEOTIDE SEQUENCE</scope>
    <source>
        <strain evidence="7">G02</strain>
        <tissue evidence="7">Leaf</tissue>
    </source>
</reference>
<protein>
    <submittedName>
        <fullName evidence="7">Protein DGS1, mitochondrial</fullName>
    </submittedName>
</protein>
<keyword evidence="5 6" id="KW-0472">Membrane</keyword>
<evidence type="ECO:0000256" key="3">
    <source>
        <dbReference type="ARBA" id="ARBA00022989"/>
    </source>
</evidence>
<dbReference type="PANTHER" id="PTHR28234">
    <property type="entry name" value="NUCLEAR CONTROL OF ATPASE PROTEIN 2"/>
    <property type="match status" value="1"/>
</dbReference>
<keyword evidence="2 6" id="KW-0812">Transmembrane</keyword>
<name>A0AAW2W787_SESRA</name>
<comment type="subcellular location">
    <subcellularLocation>
        <location evidence="1">Mitochondrion membrane</location>
        <topology evidence="1">Multi-pass membrane protein</topology>
    </subcellularLocation>
</comment>
<comment type="caution">
    <text evidence="7">The sequence shown here is derived from an EMBL/GenBank/DDBJ whole genome shotgun (WGS) entry which is preliminary data.</text>
</comment>
<dbReference type="EMBL" id="JACGWJ010000002">
    <property type="protein sequence ID" value="KAL0437135.1"/>
    <property type="molecule type" value="Genomic_DNA"/>
</dbReference>
<evidence type="ECO:0000256" key="4">
    <source>
        <dbReference type="ARBA" id="ARBA00023128"/>
    </source>
</evidence>
<evidence type="ECO:0000256" key="1">
    <source>
        <dbReference type="ARBA" id="ARBA00004225"/>
    </source>
</evidence>
<proteinExistence type="predicted"/>
<evidence type="ECO:0000256" key="5">
    <source>
        <dbReference type="ARBA" id="ARBA00023136"/>
    </source>
</evidence>
<evidence type="ECO:0000256" key="2">
    <source>
        <dbReference type="ARBA" id="ARBA00022692"/>
    </source>
</evidence>
<dbReference type="Pfam" id="PF08637">
    <property type="entry name" value="NCA2"/>
    <property type="match status" value="1"/>
</dbReference>
<evidence type="ECO:0000256" key="6">
    <source>
        <dbReference type="SAM" id="Phobius"/>
    </source>
</evidence>